<dbReference type="PROSITE" id="PS00455">
    <property type="entry name" value="AMP_BINDING"/>
    <property type="match status" value="1"/>
</dbReference>
<dbReference type="GO" id="GO:0016878">
    <property type="term" value="F:acid-thiol ligase activity"/>
    <property type="evidence" value="ECO:0007669"/>
    <property type="project" value="TreeGrafter"/>
</dbReference>
<keyword evidence="5" id="KW-1185">Reference proteome</keyword>
<dbReference type="RefSeq" id="WP_191210073.1">
    <property type="nucleotide sequence ID" value="NZ_BAABKL010000014.1"/>
</dbReference>
<accession>A0A927EZD9</accession>
<dbReference type="PANTHER" id="PTHR43352">
    <property type="entry name" value="ACETYL-COA SYNTHETASE"/>
    <property type="match status" value="1"/>
</dbReference>
<sequence>MNATTAGNAAAALADLCTRERWDGRPAFHEDDVSVTHGEVHALAARTATVLAERGVRQWSRVCLALTDGIAWVAAFLATARLGAVAVVTNPALTAADHAHLVRDSGPVLVVTREETADHFPGVPHLTPEALLEAAEGGEPAPAAPVGGDHPLYLQYTSGTTGSPKGVLHRHRDLERYHSGAGAQVLEIGPDDVLLSVSKLFFAYGLGNALAFPLCSGGAAVLEPGPPKPARIAELVARHGVTYLFAVPSAYANLLAETSPDAFRTVRAAVSAGERLTPELGERVTEFLGAPVYDQLGSTEAGHAIATNGPAAHTPGTVGRPVPGFAAEIRDKHGKPVQDGEAGELWVSGPTVTPGYHGLPEVTRATIVDGWLNTRDRAVRNPDGTLVHLGRTDDLEMIGGITVSPVEIERLLARHPAVLDVAVAGVPDDRGATKLRAFVVLRPGTADPQEEVAAALLATARAELAAFKVPRGVEVVSALPRTATGKIQRYLLRGGSW</sequence>
<evidence type="ECO:0000313" key="5">
    <source>
        <dbReference type="Proteomes" id="UP000632289"/>
    </source>
</evidence>
<dbReference type="Gene3D" id="3.30.300.30">
    <property type="match status" value="1"/>
</dbReference>
<dbReference type="AlphaFoldDB" id="A0A927EZD9"/>
<dbReference type="InterPro" id="IPR045851">
    <property type="entry name" value="AMP-bd_C_sf"/>
</dbReference>
<protein>
    <submittedName>
        <fullName evidence="4">AMP-binding protein</fullName>
    </submittedName>
</protein>
<dbReference type="InterPro" id="IPR025110">
    <property type="entry name" value="AMP-bd_C"/>
</dbReference>
<dbReference type="InterPro" id="IPR000873">
    <property type="entry name" value="AMP-dep_synth/lig_dom"/>
</dbReference>
<dbReference type="InterPro" id="IPR042099">
    <property type="entry name" value="ANL_N_sf"/>
</dbReference>
<dbReference type="GO" id="GO:0044550">
    <property type="term" value="P:secondary metabolite biosynthetic process"/>
    <property type="evidence" value="ECO:0007669"/>
    <property type="project" value="TreeGrafter"/>
</dbReference>
<evidence type="ECO:0000256" key="1">
    <source>
        <dbReference type="ARBA" id="ARBA00022598"/>
    </source>
</evidence>
<dbReference type="InterPro" id="IPR020845">
    <property type="entry name" value="AMP-binding_CS"/>
</dbReference>
<dbReference type="PANTHER" id="PTHR43352:SF1">
    <property type="entry name" value="ANTHRANILATE--COA LIGASE"/>
    <property type="match status" value="1"/>
</dbReference>
<dbReference type="Pfam" id="PF00501">
    <property type="entry name" value="AMP-binding"/>
    <property type="match status" value="1"/>
</dbReference>
<evidence type="ECO:0000313" key="4">
    <source>
        <dbReference type="EMBL" id="MBD3932785.1"/>
    </source>
</evidence>
<name>A0A927EZD9_9ACTN</name>
<dbReference type="Pfam" id="PF13193">
    <property type="entry name" value="AMP-binding_C"/>
    <property type="match status" value="1"/>
</dbReference>
<dbReference type="Gene3D" id="3.40.50.12780">
    <property type="entry name" value="N-terminal domain of ligase-like"/>
    <property type="match status" value="1"/>
</dbReference>
<feature type="domain" description="AMP-binding enzyme C-terminal" evidence="3">
    <location>
        <begin position="407"/>
        <end position="486"/>
    </location>
</feature>
<gene>
    <name evidence="4" type="ORF">IF129_14630</name>
</gene>
<dbReference type="Proteomes" id="UP000632289">
    <property type="component" value="Unassembled WGS sequence"/>
</dbReference>
<dbReference type="SUPFAM" id="SSF56801">
    <property type="entry name" value="Acetyl-CoA synthetase-like"/>
    <property type="match status" value="1"/>
</dbReference>
<dbReference type="EMBL" id="JACXYU010000006">
    <property type="protein sequence ID" value="MBD3932785.1"/>
    <property type="molecule type" value="Genomic_DNA"/>
</dbReference>
<evidence type="ECO:0000259" key="3">
    <source>
        <dbReference type="Pfam" id="PF13193"/>
    </source>
</evidence>
<comment type="caution">
    <text evidence="4">The sequence shown here is derived from an EMBL/GenBank/DDBJ whole genome shotgun (WGS) entry which is preliminary data.</text>
</comment>
<organism evidence="4 5">
    <name type="scientific">Streptomyces chumphonensis</name>
    <dbReference type="NCBI Taxonomy" id="1214925"/>
    <lineage>
        <taxon>Bacteria</taxon>
        <taxon>Bacillati</taxon>
        <taxon>Actinomycetota</taxon>
        <taxon>Actinomycetes</taxon>
        <taxon>Kitasatosporales</taxon>
        <taxon>Streptomycetaceae</taxon>
        <taxon>Streptomyces</taxon>
    </lineage>
</organism>
<feature type="domain" description="AMP-dependent synthetase/ligase" evidence="2">
    <location>
        <begin position="20"/>
        <end position="357"/>
    </location>
</feature>
<proteinExistence type="predicted"/>
<keyword evidence="1" id="KW-0436">Ligase</keyword>
<evidence type="ECO:0000259" key="2">
    <source>
        <dbReference type="Pfam" id="PF00501"/>
    </source>
</evidence>
<reference evidence="4" key="1">
    <citation type="submission" date="2020-09" db="EMBL/GenBank/DDBJ databases">
        <title>Secondary metabolite and genome analysis of marine Streptomyces chumphonensis KK1-2T.</title>
        <authorList>
            <person name="Phongsopitanun W."/>
            <person name="Kanchanasin P."/>
            <person name="Pittayakhajonwut P."/>
            <person name="Suwanborirux K."/>
            <person name="Tanasupawat S."/>
        </authorList>
    </citation>
    <scope>NUCLEOTIDE SEQUENCE</scope>
    <source>
        <strain evidence="4">KK1-2</strain>
    </source>
</reference>